<dbReference type="EMBL" id="WTXG01000028">
    <property type="protein sequence ID" value="KAI0298484.1"/>
    <property type="molecule type" value="Genomic_DNA"/>
</dbReference>
<feature type="non-terminal residue" evidence="1">
    <location>
        <position position="74"/>
    </location>
</feature>
<comment type="caution">
    <text evidence="1">The sequence shown here is derived from an EMBL/GenBank/DDBJ whole genome shotgun (WGS) entry which is preliminary data.</text>
</comment>
<name>A0AAD4QMD1_9AGAM</name>
<protein>
    <submittedName>
        <fullName evidence="1">Uncharacterized protein</fullName>
    </submittedName>
</protein>
<evidence type="ECO:0000313" key="2">
    <source>
        <dbReference type="Proteomes" id="UP001203297"/>
    </source>
</evidence>
<gene>
    <name evidence="1" type="ORF">B0F90DRAFT_1732827</name>
</gene>
<reference evidence="1" key="1">
    <citation type="journal article" date="2022" name="New Phytol.">
        <title>Evolutionary transition to the ectomycorrhizal habit in the genomes of a hyperdiverse lineage of mushroom-forming fungi.</title>
        <authorList>
            <person name="Looney B."/>
            <person name="Miyauchi S."/>
            <person name="Morin E."/>
            <person name="Drula E."/>
            <person name="Courty P.E."/>
            <person name="Kohler A."/>
            <person name="Kuo A."/>
            <person name="LaButti K."/>
            <person name="Pangilinan J."/>
            <person name="Lipzen A."/>
            <person name="Riley R."/>
            <person name="Andreopoulos W."/>
            <person name="He G."/>
            <person name="Johnson J."/>
            <person name="Nolan M."/>
            <person name="Tritt A."/>
            <person name="Barry K.W."/>
            <person name="Grigoriev I.V."/>
            <person name="Nagy L.G."/>
            <person name="Hibbett D."/>
            <person name="Henrissat B."/>
            <person name="Matheny P.B."/>
            <person name="Labbe J."/>
            <person name="Martin F.M."/>
        </authorList>
    </citation>
    <scope>NUCLEOTIDE SEQUENCE</scope>
    <source>
        <strain evidence="1">BPL690</strain>
    </source>
</reference>
<keyword evidence="2" id="KW-1185">Reference proteome</keyword>
<dbReference type="Proteomes" id="UP001203297">
    <property type="component" value="Unassembled WGS sequence"/>
</dbReference>
<accession>A0AAD4QMD1</accession>
<sequence length="74" mass="8360">MTEVIVKIVVEVLSILALATKEVKQGRTKKYLKKLAGRTDIEDALQSLDRLIQEEVRMATAEVLKVTHEVDVRV</sequence>
<proteinExistence type="predicted"/>
<evidence type="ECO:0000313" key="1">
    <source>
        <dbReference type="EMBL" id="KAI0298484.1"/>
    </source>
</evidence>
<dbReference type="AlphaFoldDB" id="A0AAD4QMD1"/>
<organism evidence="1 2">
    <name type="scientific">Multifurca ochricompacta</name>
    <dbReference type="NCBI Taxonomy" id="376703"/>
    <lineage>
        <taxon>Eukaryota</taxon>
        <taxon>Fungi</taxon>
        <taxon>Dikarya</taxon>
        <taxon>Basidiomycota</taxon>
        <taxon>Agaricomycotina</taxon>
        <taxon>Agaricomycetes</taxon>
        <taxon>Russulales</taxon>
        <taxon>Russulaceae</taxon>
        <taxon>Multifurca</taxon>
    </lineage>
</organism>